<proteinExistence type="predicted"/>
<evidence type="ECO:0000313" key="1">
    <source>
        <dbReference type="EMBL" id="GME98353.1"/>
    </source>
</evidence>
<organism evidence="1 2">
    <name type="scientific">Ambrosiozyma monospora</name>
    <name type="common">Yeast</name>
    <name type="synonym">Endomycopsis monosporus</name>
    <dbReference type="NCBI Taxonomy" id="43982"/>
    <lineage>
        <taxon>Eukaryota</taxon>
        <taxon>Fungi</taxon>
        <taxon>Dikarya</taxon>
        <taxon>Ascomycota</taxon>
        <taxon>Saccharomycotina</taxon>
        <taxon>Pichiomycetes</taxon>
        <taxon>Pichiales</taxon>
        <taxon>Pichiaceae</taxon>
        <taxon>Ambrosiozyma</taxon>
    </lineage>
</organism>
<dbReference type="Proteomes" id="UP001165064">
    <property type="component" value="Unassembled WGS sequence"/>
</dbReference>
<evidence type="ECO:0000313" key="2">
    <source>
        <dbReference type="Proteomes" id="UP001165064"/>
    </source>
</evidence>
<gene>
    <name evidence="1" type="ORF">Amon02_001046600</name>
</gene>
<dbReference type="EMBL" id="BSXS01010483">
    <property type="protein sequence ID" value="GME98353.1"/>
    <property type="molecule type" value="Genomic_DNA"/>
</dbReference>
<protein>
    <submittedName>
        <fullName evidence="1">Unnamed protein product</fullName>
    </submittedName>
</protein>
<accession>A0ACB5TZ81</accession>
<name>A0ACB5TZ81_AMBMO</name>
<sequence>MENGDIDIRYHQNQILNKVFRTHEPIMGSPLALFKDWATKETFHPTLRNKKYWNHKLKTPELNDVIPKLGTKQGHWPGSHQWKTN</sequence>
<keyword evidence="2" id="KW-1185">Reference proteome</keyword>
<comment type="caution">
    <text evidence="1">The sequence shown here is derived from an EMBL/GenBank/DDBJ whole genome shotgun (WGS) entry which is preliminary data.</text>
</comment>
<reference evidence="1" key="1">
    <citation type="submission" date="2023-04" db="EMBL/GenBank/DDBJ databases">
        <title>Ambrosiozyma monospora NBRC 10751.</title>
        <authorList>
            <person name="Ichikawa N."/>
            <person name="Sato H."/>
            <person name="Tonouchi N."/>
        </authorList>
    </citation>
    <scope>NUCLEOTIDE SEQUENCE</scope>
    <source>
        <strain evidence="1">NBRC 10751</strain>
    </source>
</reference>